<comment type="pathway">
    <text evidence="1 11">Amino-acid biosynthesis; L-leucine biosynthesis; L-leucine from 3-methyl-2-oxobutanoate: step 1/4.</text>
</comment>
<feature type="binding site" evidence="11">
    <location>
        <position position="201"/>
    </location>
    <ligand>
        <name>Mn(2+)</name>
        <dbReference type="ChEBI" id="CHEBI:29035"/>
    </ligand>
</feature>
<evidence type="ECO:0000256" key="8">
    <source>
        <dbReference type="ARBA" id="ARBA00022723"/>
    </source>
</evidence>
<evidence type="ECO:0000256" key="1">
    <source>
        <dbReference type="ARBA" id="ARBA00004689"/>
    </source>
</evidence>
<dbReference type="AlphaFoldDB" id="A0A135L831"/>
<evidence type="ECO:0000256" key="6">
    <source>
        <dbReference type="ARBA" id="ARBA00022605"/>
    </source>
</evidence>
<comment type="caution">
    <text evidence="13">The sequence shown here is derived from an EMBL/GenBank/DDBJ whole genome shotgun (WGS) entry which is preliminary data.</text>
</comment>
<evidence type="ECO:0000256" key="2">
    <source>
        <dbReference type="ARBA" id="ARBA00009396"/>
    </source>
</evidence>
<keyword evidence="10 11" id="KW-0100">Branched-chain amino acid biosynthesis</keyword>
<dbReference type="CDD" id="cd07940">
    <property type="entry name" value="DRE_TIM_IPMS"/>
    <property type="match status" value="1"/>
</dbReference>
<dbReference type="FunFam" id="3.20.20.70:FF:000010">
    <property type="entry name" value="2-isopropylmalate synthase"/>
    <property type="match status" value="1"/>
</dbReference>
<dbReference type="UniPathway" id="UPA00048">
    <property type="reaction ID" value="UER00070"/>
</dbReference>
<dbReference type="FunFam" id="1.10.238.260:FF:000001">
    <property type="entry name" value="2-isopropylmalate synthase"/>
    <property type="match status" value="1"/>
</dbReference>
<dbReference type="PROSITE" id="PS00815">
    <property type="entry name" value="AIPM_HOMOCIT_SYNTH_1"/>
    <property type="match status" value="1"/>
</dbReference>
<protein>
    <recommendedName>
        <fullName evidence="4 11">2-isopropylmalate synthase</fullName>
        <ecNumber evidence="3 11">2.3.3.13</ecNumber>
    </recommendedName>
    <alternativeName>
        <fullName evidence="11">Alpha-IPM synthase</fullName>
    </alternativeName>
    <alternativeName>
        <fullName evidence="11">Alpha-isopropylmalate synthase</fullName>
    </alternativeName>
</protein>
<dbReference type="GO" id="GO:0003852">
    <property type="term" value="F:2-isopropylmalate synthase activity"/>
    <property type="evidence" value="ECO:0007669"/>
    <property type="project" value="UniProtKB-UniRule"/>
</dbReference>
<dbReference type="NCBIfam" id="TIGR00973">
    <property type="entry name" value="leuA_bact"/>
    <property type="match status" value="1"/>
</dbReference>
<sequence length="518" mass="57461">MRKVKVLDTTLRDGEQSAGVNLNESEKKEIAKQLVRLGVDAIEAGFPIASPGDFQAVKKIADEVKGATIVGFARATKTDIDSVYEAIKHAEDARIHMFIATSPIHMQYKLRKSPDEVLETAVEMVKYAKRYFQNVQFSAEDAGRSELEFLARFTKAIIDAGVTIVNIPDTVGYMMPNEYGAMFKYLKEKVPNSDRVWFSAHCHDDLGLAVANTLAAIENGADQIEGTINGIGERAGNAALEEVATALYTRKDYFNATTNMQLEQIARSSKLVSKLTGMIVPGNKAIVGANAFAHESGIHQDGILKERLTYEIIRPEVVGFPSNKLVLGKHSGRHAFRERLVALGFTLTDEQVNVAFQKFKELTMKKKEIIDDDLMMIIDEQQLKESKKEEEYQLDYLHIAGDTAVSTAMVRVKLPNGEYKEEAARGDGLIDAVYNAIDRVSELTIHLKDYQIKSVGYGRDAVGSVHIKVEYQGELFSGRGMSTNIVEASAKAYIDAMNRAIHKKGRLDYLNVAQREIG</sequence>
<reference evidence="13 14" key="1">
    <citation type="submission" date="2016-02" db="EMBL/GenBank/DDBJ databases">
        <title>Draft Genome for Tepidibacillus decaturensis nov. sp. Strain Z9, an Anaerobic, Moderately Thermophilic and Heterotrophic Bacterium from Deep Subsurface of the Illinois Basin, USA.</title>
        <authorList>
            <person name="Dong Y."/>
            <person name="Chang J.Y."/>
            <person name="Sanford R."/>
            <person name="Fouke B.W."/>
        </authorList>
    </citation>
    <scope>NUCLEOTIDE SEQUENCE [LARGE SCALE GENOMIC DNA]</scope>
    <source>
        <strain evidence="13 14">Z9</strain>
    </source>
</reference>
<dbReference type="GO" id="GO:0003985">
    <property type="term" value="F:acetyl-CoA C-acetyltransferase activity"/>
    <property type="evidence" value="ECO:0007669"/>
    <property type="project" value="UniProtKB-UniRule"/>
</dbReference>
<evidence type="ECO:0000256" key="4">
    <source>
        <dbReference type="ARBA" id="ARBA00018198"/>
    </source>
</evidence>
<keyword evidence="5 11" id="KW-0432">Leucine biosynthesis</keyword>
<dbReference type="InterPro" id="IPR054691">
    <property type="entry name" value="LeuA/HCS_post-cat"/>
</dbReference>
<dbReference type="NCBIfam" id="NF002086">
    <property type="entry name" value="PRK00915.1-3"/>
    <property type="match status" value="1"/>
</dbReference>
<evidence type="ECO:0000259" key="12">
    <source>
        <dbReference type="PROSITE" id="PS50991"/>
    </source>
</evidence>
<comment type="catalytic activity">
    <reaction evidence="11">
        <text>3-methyl-2-oxobutanoate + acetyl-CoA + H2O = (2S)-2-isopropylmalate + CoA + H(+)</text>
        <dbReference type="Rhea" id="RHEA:21524"/>
        <dbReference type="ChEBI" id="CHEBI:1178"/>
        <dbReference type="ChEBI" id="CHEBI:11851"/>
        <dbReference type="ChEBI" id="CHEBI:15377"/>
        <dbReference type="ChEBI" id="CHEBI:15378"/>
        <dbReference type="ChEBI" id="CHEBI:57287"/>
        <dbReference type="ChEBI" id="CHEBI:57288"/>
        <dbReference type="EC" id="2.3.3.13"/>
    </reaction>
</comment>
<dbReference type="HAMAP" id="MF_01025">
    <property type="entry name" value="LeuA_type1"/>
    <property type="match status" value="1"/>
</dbReference>
<keyword evidence="8 11" id="KW-0479">Metal-binding</keyword>
<comment type="similarity">
    <text evidence="2 11">Belongs to the alpha-IPM synthase/homocitrate synthase family. LeuA type 1 subfamily.</text>
</comment>
<dbReference type="SUPFAM" id="SSF110921">
    <property type="entry name" value="2-isopropylmalate synthase LeuA, allosteric (dimerisation) domain"/>
    <property type="match status" value="1"/>
</dbReference>
<organism evidence="13 14">
    <name type="scientific">Tepidibacillus decaturensis</name>
    <dbReference type="NCBI Taxonomy" id="1413211"/>
    <lineage>
        <taxon>Bacteria</taxon>
        <taxon>Bacillati</taxon>
        <taxon>Bacillota</taxon>
        <taxon>Bacilli</taxon>
        <taxon>Bacillales</taxon>
        <taxon>Bacillaceae</taxon>
        <taxon>Tepidibacillus</taxon>
    </lineage>
</organism>
<evidence type="ECO:0000256" key="10">
    <source>
        <dbReference type="ARBA" id="ARBA00023304"/>
    </source>
</evidence>
<comment type="function">
    <text evidence="11">Catalyzes the condensation of the acetyl group of acetyl-CoA with 3-methyl-2-oxobutanoate (2-ketoisovalerate) to form 3-carboxy-3-hydroxy-4-methylpentanoate (2-isopropylmalate).</text>
</comment>
<comment type="cofactor">
    <cofactor evidence="11">
        <name>Mn(2+)</name>
        <dbReference type="ChEBI" id="CHEBI:29035"/>
    </cofactor>
</comment>
<dbReference type="Pfam" id="PF08502">
    <property type="entry name" value="LeuA_dimer"/>
    <property type="match status" value="1"/>
</dbReference>
<evidence type="ECO:0000313" key="13">
    <source>
        <dbReference type="EMBL" id="KXG45053.1"/>
    </source>
</evidence>
<dbReference type="GO" id="GO:0005737">
    <property type="term" value="C:cytoplasm"/>
    <property type="evidence" value="ECO:0007669"/>
    <property type="project" value="UniProtKB-UniRule"/>
</dbReference>
<dbReference type="Gene3D" id="3.20.20.70">
    <property type="entry name" value="Aldolase class I"/>
    <property type="match status" value="1"/>
</dbReference>
<evidence type="ECO:0000256" key="3">
    <source>
        <dbReference type="ARBA" id="ARBA00012973"/>
    </source>
</evidence>
<dbReference type="NCBIfam" id="NF002088">
    <property type="entry name" value="PRK00915.1-5"/>
    <property type="match status" value="1"/>
</dbReference>
<evidence type="ECO:0000256" key="7">
    <source>
        <dbReference type="ARBA" id="ARBA00022679"/>
    </source>
</evidence>
<feature type="binding site" evidence="11">
    <location>
        <position position="203"/>
    </location>
    <ligand>
        <name>Mn(2+)</name>
        <dbReference type="ChEBI" id="CHEBI:29035"/>
    </ligand>
</feature>
<dbReference type="InterPro" id="IPR002034">
    <property type="entry name" value="AIPM/Hcit_synth_CS"/>
</dbReference>
<dbReference type="EC" id="2.3.3.13" evidence="3 11"/>
<dbReference type="InterPro" id="IPR000891">
    <property type="entry name" value="PYR_CT"/>
</dbReference>
<gene>
    <name evidence="11" type="primary">leuA</name>
    <name evidence="13" type="ORF">U473_08475</name>
</gene>
<proteinExistence type="inferred from homology"/>
<feature type="region of interest" description="Regulatory domain" evidence="11">
    <location>
        <begin position="393"/>
        <end position="518"/>
    </location>
</feature>
<feature type="binding site" evidence="11">
    <location>
        <position position="237"/>
    </location>
    <ligand>
        <name>Mn(2+)</name>
        <dbReference type="ChEBI" id="CHEBI:29035"/>
    </ligand>
</feature>
<dbReference type="Pfam" id="PF22617">
    <property type="entry name" value="HCS_D2"/>
    <property type="match status" value="1"/>
</dbReference>
<feature type="domain" description="Pyruvate carboxyltransferase" evidence="12">
    <location>
        <begin position="4"/>
        <end position="266"/>
    </location>
</feature>
<dbReference type="GO" id="GO:0009098">
    <property type="term" value="P:L-leucine biosynthetic process"/>
    <property type="evidence" value="ECO:0007669"/>
    <property type="project" value="UniProtKB-UniRule"/>
</dbReference>
<dbReference type="PROSITE" id="PS50991">
    <property type="entry name" value="PYR_CT"/>
    <property type="match status" value="1"/>
</dbReference>
<keyword evidence="6 11" id="KW-0028">Amino-acid biosynthesis</keyword>
<dbReference type="RefSeq" id="WP_068727568.1">
    <property type="nucleotide sequence ID" value="NZ_LSKU01000001.1"/>
</dbReference>
<evidence type="ECO:0000256" key="9">
    <source>
        <dbReference type="ARBA" id="ARBA00023211"/>
    </source>
</evidence>
<dbReference type="Pfam" id="PF00682">
    <property type="entry name" value="HMGL-like"/>
    <property type="match status" value="1"/>
</dbReference>
<accession>A0A135L831</accession>
<comment type="subunit">
    <text evidence="11">Homodimer.</text>
</comment>
<dbReference type="STRING" id="1413211.U473_08475"/>
<dbReference type="EMBL" id="LSKU01000001">
    <property type="protein sequence ID" value="KXG45053.1"/>
    <property type="molecule type" value="Genomic_DNA"/>
</dbReference>
<dbReference type="SUPFAM" id="SSF51569">
    <property type="entry name" value="Aldolase"/>
    <property type="match status" value="1"/>
</dbReference>
<keyword evidence="14" id="KW-1185">Reference proteome</keyword>
<dbReference type="InterPro" id="IPR013709">
    <property type="entry name" value="2-isopropylmalate_synth_dimer"/>
</dbReference>
<keyword evidence="7 11" id="KW-0808">Transferase</keyword>
<keyword evidence="11" id="KW-0963">Cytoplasm</keyword>
<dbReference type="Gene3D" id="1.10.238.260">
    <property type="match status" value="1"/>
</dbReference>
<dbReference type="GO" id="GO:0030145">
    <property type="term" value="F:manganese ion binding"/>
    <property type="evidence" value="ECO:0007669"/>
    <property type="project" value="UniProtKB-UniRule"/>
</dbReference>
<dbReference type="InterPro" id="IPR036230">
    <property type="entry name" value="LeuA_allosteric_dom_sf"/>
</dbReference>
<evidence type="ECO:0000313" key="14">
    <source>
        <dbReference type="Proteomes" id="UP000070352"/>
    </source>
</evidence>
<dbReference type="InterPro" id="IPR005671">
    <property type="entry name" value="LeuA_bact_synth"/>
</dbReference>
<evidence type="ECO:0000256" key="5">
    <source>
        <dbReference type="ARBA" id="ARBA00022430"/>
    </source>
</evidence>
<dbReference type="Proteomes" id="UP000070352">
    <property type="component" value="Unassembled WGS sequence"/>
</dbReference>
<dbReference type="Gene3D" id="3.30.160.270">
    <property type="match status" value="1"/>
</dbReference>
<dbReference type="PANTHER" id="PTHR10277:SF9">
    <property type="entry name" value="2-ISOPROPYLMALATE SYNTHASE 1, CHLOROPLASTIC-RELATED"/>
    <property type="match status" value="1"/>
</dbReference>
<dbReference type="InterPro" id="IPR013785">
    <property type="entry name" value="Aldolase_TIM"/>
</dbReference>
<dbReference type="SMART" id="SM00917">
    <property type="entry name" value="LeuA_dimer"/>
    <property type="match status" value="1"/>
</dbReference>
<dbReference type="PANTHER" id="PTHR10277">
    <property type="entry name" value="HOMOCITRATE SYNTHASE-RELATED"/>
    <property type="match status" value="1"/>
</dbReference>
<dbReference type="InterPro" id="IPR050073">
    <property type="entry name" value="2-IPM_HCS-like"/>
</dbReference>
<dbReference type="PROSITE" id="PS00816">
    <property type="entry name" value="AIPM_HOMOCIT_SYNTH_2"/>
    <property type="match status" value="1"/>
</dbReference>
<evidence type="ECO:0000256" key="11">
    <source>
        <dbReference type="HAMAP-Rule" id="MF_01025"/>
    </source>
</evidence>
<feature type="binding site" evidence="11">
    <location>
        <position position="13"/>
    </location>
    <ligand>
        <name>Mn(2+)</name>
        <dbReference type="ChEBI" id="CHEBI:29035"/>
    </ligand>
</feature>
<dbReference type="OrthoDB" id="9804858at2"/>
<name>A0A135L831_9BACI</name>
<keyword evidence="9 11" id="KW-0464">Manganese</keyword>